<organism evidence="1">
    <name type="scientific">Lepeophtheirus salmonis</name>
    <name type="common">Salmon louse</name>
    <name type="synonym">Caligus salmonis</name>
    <dbReference type="NCBI Taxonomy" id="72036"/>
    <lineage>
        <taxon>Eukaryota</taxon>
        <taxon>Metazoa</taxon>
        <taxon>Ecdysozoa</taxon>
        <taxon>Arthropoda</taxon>
        <taxon>Crustacea</taxon>
        <taxon>Multicrustacea</taxon>
        <taxon>Hexanauplia</taxon>
        <taxon>Copepoda</taxon>
        <taxon>Siphonostomatoida</taxon>
        <taxon>Caligidae</taxon>
        <taxon>Lepeophtheirus</taxon>
    </lineage>
</organism>
<protein>
    <submittedName>
        <fullName evidence="1">Uncharacterized protein</fullName>
    </submittedName>
</protein>
<dbReference type="EMBL" id="HACA01006123">
    <property type="protein sequence ID" value="CDW23484.1"/>
    <property type="molecule type" value="Transcribed_RNA"/>
</dbReference>
<dbReference type="AlphaFoldDB" id="A0A0K2TBN8"/>
<name>A0A0K2TBN8_LEPSM</name>
<feature type="non-terminal residue" evidence="1">
    <location>
        <position position="1"/>
    </location>
</feature>
<accession>A0A0K2TBN8</accession>
<proteinExistence type="predicted"/>
<reference evidence="1" key="1">
    <citation type="submission" date="2014-05" db="EMBL/GenBank/DDBJ databases">
        <authorList>
            <person name="Chronopoulou M."/>
        </authorList>
    </citation>
    <scope>NUCLEOTIDE SEQUENCE</scope>
    <source>
        <tissue evidence="1">Whole organism</tissue>
    </source>
</reference>
<feature type="non-terminal residue" evidence="1">
    <location>
        <position position="116"/>
    </location>
</feature>
<evidence type="ECO:0000313" key="1">
    <source>
        <dbReference type="EMBL" id="CDW23484.1"/>
    </source>
</evidence>
<sequence>GITVFSVIITSATSSQSINIKVETSSIASSEPRYSVNRISVPLVPTPAMISSPNSNDMDSCLIVFSDSINGTPRPRTTRGFIFHGSSKFSTMITTGSVGIPIISNLLSPTEPTKMS</sequence>